<dbReference type="GO" id="GO:0008173">
    <property type="term" value="F:RNA methyltransferase activity"/>
    <property type="evidence" value="ECO:0007669"/>
    <property type="project" value="InterPro"/>
</dbReference>
<evidence type="ECO:0000256" key="3">
    <source>
        <dbReference type="SAM" id="MobiDB-lite"/>
    </source>
</evidence>
<dbReference type="GO" id="GO:0003723">
    <property type="term" value="F:RNA binding"/>
    <property type="evidence" value="ECO:0007669"/>
    <property type="project" value="InterPro"/>
</dbReference>
<evidence type="ECO:0000256" key="2">
    <source>
        <dbReference type="ARBA" id="ARBA00022679"/>
    </source>
</evidence>
<dbReference type="PANTHER" id="PTHR43191:SF2">
    <property type="entry name" value="RRNA METHYLTRANSFERASE 3, MITOCHONDRIAL"/>
    <property type="match status" value="1"/>
</dbReference>
<protein>
    <submittedName>
        <fullName evidence="5">tRNA G18 (Ribose-2'-O)-methylase SpoU</fullName>
    </submittedName>
</protein>
<dbReference type="InterPro" id="IPR051259">
    <property type="entry name" value="rRNA_Methyltransferase"/>
</dbReference>
<comment type="caution">
    <text evidence="5">The sequence shown here is derived from an EMBL/GenBank/DDBJ whole genome shotgun (WGS) entry which is preliminary data.</text>
</comment>
<dbReference type="AlphaFoldDB" id="A0A7W4YBI0"/>
<reference evidence="5 6" key="1">
    <citation type="submission" date="2020-08" db="EMBL/GenBank/DDBJ databases">
        <title>The Agave Microbiome: Exploring the role of microbial communities in plant adaptations to desert environments.</title>
        <authorList>
            <person name="Partida-Martinez L.P."/>
        </authorList>
    </citation>
    <scope>NUCLEOTIDE SEQUENCE [LARGE SCALE GENOMIC DNA]</scope>
    <source>
        <strain evidence="5 6">RAS26</strain>
    </source>
</reference>
<evidence type="ECO:0000256" key="1">
    <source>
        <dbReference type="ARBA" id="ARBA00022603"/>
    </source>
</evidence>
<sequence length="183" mass="19736">MSGARGRDGVPPVSPVRVRSRTDLRRQRRRTAHGCWDHLVVAPLWPLHGVNLGTLLRTCDAVGACLAVPRLPWVPEALERGNTLRRPACVHWTGNRVRWLTAQREAGSAVVGVELAEEAIRLGDLPAARRRTVVVLGHEQTGIPPEALGLLDQVVEIPMVGTGASLNVAVAGSLVLYRLAGLL</sequence>
<evidence type="ECO:0000313" key="5">
    <source>
        <dbReference type="EMBL" id="MBB2923708.1"/>
    </source>
</evidence>
<dbReference type="RefSeq" id="WP_183296508.1">
    <property type="nucleotide sequence ID" value="NZ_JACHVX010000003.1"/>
</dbReference>
<evidence type="ECO:0000259" key="4">
    <source>
        <dbReference type="Pfam" id="PF00588"/>
    </source>
</evidence>
<accession>A0A7W4YBI0</accession>
<dbReference type="SUPFAM" id="SSF75217">
    <property type="entry name" value="alpha/beta knot"/>
    <property type="match status" value="1"/>
</dbReference>
<dbReference type="Gene3D" id="3.40.1280.10">
    <property type="match status" value="1"/>
</dbReference>
<dbReference type="InterPro" id="IPR029026">
    <property type="entry name" value="tRNA_m1G_MTases_N"/>
</dbReference>
<dbReference type="GO" id="GO:0032259">
    <property type="term" value="P:methylation"/>
    <property type="evidence" value="ECO:0007669"/>
    <property type="project" value="UniProtKB-KW"/>
</dbReference>
<name>A0A7W4YBI0_9CELL</name>
<dbReference type="PANTHER" id="PTHR43191">
    <property type="entry name" value="RRNA METHYLTRANSFERASE 3"/>
    <property type="match status" value="1"/>
</dbReference>
<keyword evidence="2" id="KW-0808">Transferase</keyword>
<organism evidence="5 6">
    <name type="scientific">Cellulomonas cellasea</name>
    <dbReference type="NCBI Taxonomy" id="43670"/>
    <lineage>
        <taxon>Bacteria</taxon>
        <taxon>Bacillati</taxon>
        <taxon>Actinomycetota</taxon>
        <taxon>Actinomycetes</taxon>
        <taxon>Micrococcales</taxon>
        <taxon>Cellulomonadaceae</taxon>
        <taxon>Cellulomonas</taxon>
    </lineage>
</organism>
<dbReference type="Proteomes" id="UP000518206">
    <property type="component" value="Unassembled WGS sequence"/>
</dbReference>
<reference evidence="5 6" key="2">
    <citation type="submission" date="2020-08" db="EMBL/GenBank/DDBJ databases">
        <authorList>
            <person name="Partida-Martinez L."/>
            <person name="Huntemann M."/>
            <person name="Clum A."/>
            <person name="Wang J."/>
            <person name="Palaniappan K."/>
            <person name="Ritter S."/>
            <person name="Chen I.-M."/>
            <person name="Stamatis D."/>
            <person name="Reddy T."/>
            <person name="O'Malley R."/>
            <person name="Daum C."/>
            <person name="Shapiro N."/>
            <person name="Ivanova N."/>
            <person name="Kyrpides N."/>
            <person name="Woyke T."/>
        </authorList>
    </citation>
    <scope>NUCLEOTIDE SEQUENCE [LARGE SCALE GENOMIC DNA]</scope>
    <source>
        <strain evidence="5 6">RAS26</strain>
    </source>
</reference>
<feature type="region of interest" description="Disordered" evidence="3">
    <location>
        <begin position="1"/>
        <end position="25"/>
    </location>
</feature>
<dbReference type="Pfam" id="PF00588">
    <property type="entry name" value="SpoU_methylase"/>
    <property type="match status" value="1"/>
</dbReference>
<gene>
    <name evidence="5" type="ORF">FHR80_002633</name>
</gene>
<dbReference type="InterPro" id="IPR001537">
    <property type="entry name" value="SpoU_MeTrfase"/>
</dbReference>
<feature type="domain" description="tRNA/rRNA methyltransferase SpoU type" evidence="4">
    <location>
        <begin position="50"/>
        <end position="177"/>
    </location>
</feature>
<keyword evidence="1 5" id="KW-0489">Methyltransferase</keyword>
<dbReference type="EMBL" id="JACHVX010000003">
    <property type="protein sequence ID" value="MBB2923708.1"/>
    <property type="molecule type" value="Genomic_DNA"/>
</dbReference>
<evidence type="ECO:0000313" key="6">
    <source>
        <dbReference type="Proteomes" id="UP000518206"/>
    </source>
</evidence>
<dbReference type="GO" id="GO:0006396">
    <property type="term" value="P:RNA processing"/>
    <property type="evidence" value="ECO:0007669"/>
    <property type="project" value="InterPro"/>
</dbReference>
<proteinExistence type="predicted"/>
<dbReference type="InterPro" id="IPR029028">
    <property type="entry name" value="Alpha/beta_knot_MTases"/>
</dbReference>